<feature type="transmembrane region" description="Helical" evidence="1">
    <location>
        <begin position="189"/>
        <end position="210"/>
    </location>
</feature>
<dbReference type="PROSITE" id="PS51257">
    <property type="entry name" value="PROKAR_LIPOPROTEIN"/>
    <property type="match status" value="1"/>
</dbReference>
<keyword evidence="1" id="KW-1133">Transmembrane helix</keyword>
<feature type="transmembrane region" description="Helical" evidence="1">
    <location>
        <begin position="133"/>
        <end position="154"/>
    </location>
</feature>
<dbReference type="InterPro" id="IPR000326">
    <property type="entry name" value="PAP2/HPO"/>
</dbReference>
<dbReference type="RefSeq" id="WP_382357622.1">
    <property type="nucleotide sequence ID" value="NZ_JBHTGR010000004.1"/>
</dbReference>
<dbReference type="PANTHER" id="PTHR14969">
    <property type="entry name" value="SPHINGOSINE-1-PHOSPHATE PHOSPHOHYDROLASE"/>
    <property type="match status" value="1"/>
</dbReference>
<dbReference type="Pfam" id="PF01569">
    <property type="entry name" value="PAP2"/>
    <property type="match status" value="1"/>
</dbReference>
<evidence type="ECO:0000313" key="3">
    <source>
        <dbReference type="EMBL" id="MFC7746140.1"/>
    </source>
</evidence>
<dbReference type="SMART" id="SM00014">
    <property type="entry name" value="acidPPc"/>
    <property type="match status" value="1"/>
</dbReference>
<evidence type="ECO:0000313" key="4">
    <source>
        <dbReference type="Proteomes" id="UP001596620"/>
    </source>
</evidence>
<dbReference type="InterPro" id="IPR036938">
    <property type="entry name" value="PAP2/HPO_sf"/>
</dbReference>
<feature type="transmembrane region" description="Helical" evidence="1">
    <location>
        <begin position="91"/>
        <end position="113"/>
    </location>
</feature>
<evidence type="ECO:0000259" key="2">
    <source>
        <dbReference type="SMART" id="SM00014"/>
    </source>
</evidence>
<accession>A0ABW2UUA4</accession>
<organism evidence="3 4">
    <name type="scientific">Lentibacillus kimchii</name>
    <dbReference type="NCBI Taxonomy" id="1542911"/>
    <lineage>
        <taxon>Bacteria</taxon>
        <taxon>Bacillati</taxon>
        <taxon>Bacillota</taxon>
        <taxon>Bacilli</taxon>
        <taxon>Bacillales</taxon>
        <taxon>Bacillaceae</taxon>
        <taxon>Lentibacillus</taxon>
    </lineage>
</organism>
<sequence>MHSRKLEAIPLILIGISCLLLFGVVAWGVYFDTSWLTSFDMSWIERIQGIVSEGKTAFITQITQLGNIRLIIALTVVMVIVLFYKRHYAEGLWLGGTILVCAAIIGKILKVIFDRDRPQFLQLVDKTAESFPSGHSLAATIFYGLIGLVIVLTVRQTWKKLAAGLLTLAWIVFLLITRIYLGAHFPSDVLAGFLYGMAVVFISVGVYLPALQPLRNLLQKVNVHDKSKLFVRERKRQS</sequence>
<proteinExistence type="predicted"/>
<dbReference type="Proteomes" id="UP001596620">
    <property type="component" value="Unassembled WGS sequence"/>
</dbReference>
<gene>
    <name evidence="3" type="ORF">ACFQU8_02655</name>
</gene>
<keyword evidence="1" id="KW-0472">Membrane</keyword>
<keyword evidence="4" id="KW-1185">Reference proteome</keyword>
<feature type="transmembrane region" description="Helical" evidence="1">
    <location>
        <begin position="12"/>
        <end position="31"/>
    </location>
</feature>
<keyword evidence="1" id="KW-0812">Transmembrane</keyword>
<comment type="caution">
    <text evidence="3">The sequence shown here is derived from an EMBL/GenBank/DDBJ whole genome shotgun (WGS) entry which is preliminary data.</text>
</comment>
<feature type="transmembrane region" description="Helical" evidence="1">
    <location>
        <begin position="161"/>
        <end position="183"/>
    </location>
</feature>
<reference evidence="4" key="1">
    <citation type="journal article" date="2019" name="Int. J. Syst. Evol. Microbiol.">
        <title>The Global Catalogue of Microorganisms (GCM) 10K type strain sequencing project: providing services to taxonomists for standard genome sequencing and annotation.</title>
        <authorList>
            <consortium name="The Broad Institute Genomics Platform"/>
            <consortium name="The Broad Institute Genome Sequencing Center for Infectious Disease"/>
            <person name="Wu L."/>
            <person name="Ma J."/>
        </authorList>
    </citation>
    <scope>NUCLEOTIDE SEQUENCE [LARGE SCALE GENOMIC DNA]</scope>
    <source>
        <strain evidence="4">JCM 30234</strain>
    </source>
</reference>
<protein>
    <submittedName>
        <fullName evidence="3">Phosphatase PAP2 family protein</fullName>
    </submittedName>
</protein>
<evidence type="ECO:0000256" key="1">
    <source>
        <dbReference type="SAM" id="Phobius"/>
    </source>
</evidence>
<feature type="domain" description="Phosphatidic acid phosphatase type 2/haloperoxidase" evidence="2">
    <location>
        <begin position="94"/>
        <end position="204"/>
    </location>
</feature>
<dbReference type="PANTHER" id="PTHR14969:SF13">
    <property type="entry name" value="AT30094P"/>
    <property type="match status" value="1"/>
</dbReference>
<dbReference type="Gene3D" id="1.20.144.10">
    <property type="entry name" value="Phosphatidic acid phosphatase type 2/haloperoxidase"/>
    <property type="match status" value="2"/>
</dbReference>
<dbReference type="EMBL" id="JBHTGR010000004">
    <property type="protein sequence ID" value="MFC7746140.1"/>
    <property type="molecule type" value="Genomic_DNA"/>
</dbReference>
<dbReference type="CDD" id="cd03392">
    <property type="entry name" value="PAP2_like_2"/>
    <property type="match status" value="1"/>
</dbReference>
<dbReference type="SUPFAM" id="SSF48317">
    <property type="entry name" value="Acid phosphatase/Vanadium-dependent haloperoxidase"/>
    <property type="match status" value="1"/>
</dbReference>
<name>A0ABW2UUA4_9BACI</name>
<feature type="transmembrane region" description="Helical" evidence="1">
    <location>
        <begin position="66"/>
        <end position="84"/>
    </location>
</feature>